<dbReference type="Proteomes" id="UP000266743">
    <property type="component" value="Chromosome 11"/>
</dbReference>
<dbReference type="SUPFAM" id="SSF50978">
    <property type="entry name" value="WD40 repeat-like"/>
    <property type="match status" value="1"/>
</dbReference>
<evidence type="ECO:0000256" key="1">
    <source>
        <dbReference type="SAM" id="MobiDB-lite"/>
    </source>
</evidence>
<dbReference type="InterPro" id="IPR001680">
    <property type="entry name" value="WD40_rpt"/>
</dbReference>
<gene>
    <name evidence="2" type="ORF">DPX39_110034800</name>
</gene>
<feature type="region of interest" description="Disordered" evidence="1">
    <location>
        <begin position="1"/>
        <end position="33"/>
    </location>
</feature>
<proteinExistence type="predicted"/>
<accession>A0A3L6KUF8</accession>
<dbReference type="SMART" id="SM00320">
    <property type="entry name" value="WD40"/>
    <property type="match status" value="3"/>
</dbReference>
<dbReference type="AlphaFoldDB" id="A0A3L6KUF8"/>
<dbReference type="EMBL" id="QSBY01000011">
    <property type="protein sequence ID" value="RHW68023.1"/>
    <property type="molecule type" value="Genomic_DNA"/>
</dbReference>
<comment type="caution">
    <text evidence="2">The sequence shown here is derived from an EMBL/GenBank/DDBJ whole genome shotgun (WGS) entry which is preliminary data.</text>
</comment>
<evidence type="ECO:0000313" key="2">
    <source>
        <dbReference type="EMBL" id="RHW68023.1"/>
    </source>
</evidence>
<organism evidence="2 3">
    <name type="scientific">Trypanosoma brucei equiperdum</name>
    <dbReference type="NCBI Taxonomy" id="630700"/>
    <lineage>
        <taxon>Eukaryota</taxon>
        <taxon>Discoba</taxon>
        <taxon>Euglenozoa</taxon>
        <taxon>Kinetoplastea</taxon>
        <taxon>Metakinetoplastina</taxon>
        <taxon>Trypanosomatida</taxon>
        <taxon>Trypanosomatidae</taxon>
        <taxon>Trypanosoma</taxon>
    </lineage>
</organism>
<sequence length="874" mass="93423">MWQPRHGHGSQPAPSPCSFTTEGCTVGSSTDVSPRTAEDRFIGVADYKEFLRDPLAVLQHNSKDLTEARYRRTLESCMGLTGTGHMLSHGGDYFRLTRSREGDPDGSFSPAHGIVDSTLTLSSQPFSLTSALISAPSSPPSRGRHPPILQERERCFVDSEGMRQRSETSRMSLTRHSSLMGSPSSTPTRRFGGVMSSNAGFAPAPLMGVLPADHREGCHTPVRPPRESAVTPATVPVRGMGYLHSTTHCSTFSVGSTISVPPMEGPHSPIVHRESRSATPRASSLCGDAHRMTPVTALRTPVLGPRQSVADPPVLRTPVVHESDLACTPAFSAQMSGFGASVKGSPLLRRGALYSQHPTPRRQVETYEKVLDAHGLPSCDSQGHSNFSPLCWGYAGAVIALQNRVYVWHGPDRTQLIFEAPQTCGVVSAVASSRQATDSGDVYIAYGMENGWIVVSCCPVWGDVAPLPRCGSGEGPGRRGDVMFARAVQVVIRDHTSHVSTLQVVGHTLYAGSMGGTLTLHNLCDWSVEWRTALHLPPGSGSWKPQCVVNVGAPIYRLEVTPDEEHIAVGTNNSLLLYQTSRMGPDDRSKRRTIWANAPHPVRAFCWWGFPFSDFSSVASDGHRGKHGSFFQSVLLYGGGADGSVLSVYSVGSRSEKAAHPLAAPILGIVSSETSDEILISLAPAGSGQNTVVALRQSPANGGHLGTAENDGDGSGFVASGVWDTPDNSSDEEDTRYVTYVDRHHPFGGVGANGGTTNNTTATSGSNYSASNTTASVTPNTVTSRVDGFPPLPTVGQSRAPVKVAELLQMYQLKEDGEVLERLSGYGGLRDGPIYLALSPDNTQLATAGPESMIRMWRAFQTKAPSHVDPCQFR</sequence>
<dbReference type="InterPro" id="IPR036322">
    <property type="entry name" value="WD40_repeat_dom_sf"/>
</dbReference>
<feature type="compositionally biased region" description="Low complexity" evidence="1">
    <location>
        <begin position="755"/>
        <end position="778"/>
    </location>
</feature>
<feature type="compositionally biased region" description="Polar residues" evidence="1">
    <location>
        <begin position="17"/>
        <end position="33"/>
    </location>
</feature>
<name>A0A3L6KUF8_9TRYP</name>
<evidence type="ECO:0008006" key="4">
    <source>
        <dbReference type="Google" id="ProtNLM"/>
    </source>
</evidence>
<dbReference type="Gene3D" id="2.130.10.10">
    <property type="entry name" value="YVTN repeat-like/Quinoprotein amine dehydrogenase"/>
    <property type="match status" value="1"/>
</dbReference>
<dbReference type="InterPro" id="IPR015943">
    <property type="entry name" value="WD40/YVTN_repeat-like_dom_sf"/>
</dbReference>
<feature type="region of interest" description="Disordered" evidence="1">
    <location>
        <begin position="749"/>
        <end position="779"/>
    </location>
</feature>
<reference evidence="2 3" key="1">
    <citation type="submission" date="2018-09" db="EMBL/GenBank/DDBJ databases">
        <title>whole genome sequence of T. equiperdum IVM-t1 strain.</title>
        <authorList>
            <person name="Suganuma K."/>
        </authorList>
    </citation>
    <scope>NUCLEOTIDE SEQUENCE [LARGE SCALE GENOMIC DNA]</scope>
    <source>
        <strain evidence="2 3">IVM-t1</strain>
    </source>
</reference>
<evidence type="ECO:0000313" key="3">
    <source>
        <dbReference type="Proteomes" id="UP000266743"/>
    </source>
</evidence>
<feature type="compositionally biased region" description="Basic and acidic residues" evidence="1">
    <location>
        <begin position="159"/>
        <end position="168"/>
    </location>
</feature>
<feature type="compositionally biased region" description="Polar residues" evidence="1">
    <location>
        <begin position="169"/>
        <end position="187"/>
    </location>
</feature>
<protein>
    <recommendedName>
        <fullName evidence="4">WD domain</fullName>
    </recommendedName>
</protein>
<feature type="region of interest" description="Disordered" evidence="1">
    <location>
        <begin position="159"/>
        <end position="187"/>
    </location>
</feature>